<organism evidence="10 11">
    <name type="scientific">Laetiporus sulphureus 93-53</name>
    <dbReference type="NCBI Taxonomy" id="1314785"/>
    <lineage>
        <taxon>Eukaryota</taxon>
        <taxon>Fungi</taxon>
        <taxon>Dikarya</taxon>
        <taxon>Basidiomycota</taxon>
        <taxon>Agaricomycotina</taxon>
        <taxon>Agaricomycetes</taxon>
        <taxon>Polyporales</taxon>
        <taxon>Laetiporus</taxon>
    </lineage>
</organism>
<evidence type="ECO:0000256" key="1">
    <source>
        <dbReference type="ARBA" id="ARBA00001971"/>
    </source>
</evidence>
<sequence>MDPAFSTAQIRSFLPLFRRSAQKLSRKWLATLQSITKDSDKVINVSPWFARTTLDVIGEAAFDFQCGALDDEMNEVMLVYKDMFRDSVMHPSKGTLLFRSVWPYIPEKLLRYAVYIPTTENKRLRDSLKTINSLSRRLINEKTEKLLHSEDKRRKDIMSILVRANTSEDPRAQLTDREMIAQMATFLLAGHETSARALTWILWELAKHPEFQSKIREETAVIRAELSASGATDFSVAQLDSLVHLNAAIKEGLRLHPIVYMLVRVAQEDDIIPLSEPITSTTNQLITEIPVSKGQKVTFSVWGYNRRVFMFGRIAVSLTINRLPQVWGEDADEWNPSRFVDTKNNRQYSIGMFADMMSFGAGPMGCLGWRFAILELQAILVELLERFEFGIPAETPDIQRVPAGVMLPMIRNKMQLGSQMPLQVTLV</sequence>
<evidence type="ECO:0000313" key="11">
    <source>
        <dbReference type="Proteomes" id="UP000076871"/>
    </source>
</evidence>
<dbReference type="PRINTS" id="PR00463">
    <property type="entry name" value="EP450I"/>
</dbReference>
<reference evidence="10 11" key="1">
    <citation type="journal article" date="2016" name="Mol. Biol. Evol.">
        <title>Comparative Genomics of Early-Diverging Mushroom-Forming Fungi Provides Insights into the Origins of Lignocellulose Decay Capabilities.</title>
        <authorList>
            <person name="Nagy L.G."/>
            <person name="Riley R."/>
            <person name="Tritt A."/>
            <person name="Adam C."/>
            <person name="Daum C."/>
            <person name="Floudas D."/>
            <person name="Sun H."/>
            <person name="Yadav J.S."/>
            <person name="Pangilinan J."/>
            <person name="Larsson K.H."/>
            <person name="Matsuura K."/>
            <person name="Barry K."/>
            <person name="Labutti K."/>
            <person name="Kuo R."/>
            <person name="Ohm R.A."/>
            <person name="Bhattacharya S.S."/>
            <person name="Shirouzu T."/>
            <person name="Yoshinaga Y."/>
            <person name="Martin F.M."/>
            <person name="Grigoriev I.V."/>
            <person name="Hibbett D.S."/>
        </authorList>
    </citation>
    <scope>NUCLEOTIDE SEQUENCE [LARGE SCALE GENOMIC DNA]</scope>
    <source>
        <strain evidence="10 11">93-53</strain>
    </source>
</reference>
<dbReference type="STRING" id="1314785.A0A165APS9"/>
<dbReference type="GO" id="GO:0016705">
    <property type="term" value="F:oxidoreductase activity, acting on paired donors, with incorporation or reduction of molecular oxygen"/>
    <property type="evidence" value="ECO:0007669"/>
    <property type="project" value="InterPro"/>
</dbReference>
<keyword evidence="5 9" id="KW-0479">Metal-binding</keyword>
<dbReference type="RefSeq" id="XP_040757163.1">
    <property type="nucleotide sequence ID" value="XM_040914835.1"/>
</dbReference>
<dbReference type="PANTHER" id="PTHR24305:SF166">
    <property type="entry name" value="CYTOCHROME P450 12A4, MITOCHONDRIAL-RELATED"/>
    <property type="match status" value="1"/>
</dbReference>
<dbReference type="Pfam" id="PF00067">
    <property type="entry name" value="p450"/>
    <property type="match status" value="2"/>
</dbReference>
<dbReference type="InterPro" id="IPR002401">
    <property type="entry name" value="Cyt_P450_E_grp-I"/>
</dbReference>
<dbReference type="GO" id="GO:0005506">
    <property type="term" value="F:iron ion binding"/>
    <property type="evidence" value="ECO:0007669"/>
    <property type="project" value="InterPro"/>
</dbReference>
<keyword evidence="8" id="KW-0503">Monooxygenase</keyword>
<protein>
    <submittedName>
        <fullName evidence="10">Cytochrome P450</fullName>
    </submittedName>
</protein>
<comment type="similarity">
    <text evidence="3">Belongs to the cytochrome P450 family.</text>
</comment>
<name>A0A165APS9_9APHY</name>
<dbReference type="OrthoDB" id="1470350at2759"/>
<evidence type="ECO:0000256" key="7">
    <source>
        <dbReference type="ARBA" id="ARBA00023004"/>
    </source>
</evidence>
<evidence type="ECO:0000256" key="4">
    <source>
        <dbReference type="ARBA" id="ARBA00022617"/>
    </source>
</evidence>
<dbReference type="Gene3D" id="1.10.630.10">
    <property type="entry name" value="Cytochrome P450"/>
    <property type="match status" value="1"/>
</dbReference>
<dbReference type="PANTHER" id="PTHR24305">
    <property type="entry name" value="CYTOCHROME P450"/>
    <property type="match status" value="1"/>
</dbReference>
<dbReference type="InterPro" id="IPR036396">
    <property type="entry name" value="Cyt_P450_sf"/>
</dbReference>
<dbReference type="SUPFAM" id="SSF48264">
    <property type="entry name" value="Cytochrome P450"/>
    <property type="match status" value="1"/>
</dbReference>
<dbReference type="InterPro" id="IPR050121">
    <property type="entry name" value="Cytochrome_P450_monoxygenase"/>
</dbReference>
<evidence type="ECO:0000256" key="6">
    <source>
        <dbReference type="ARBA" id="ARBA00023002"/>
    </source>
</evidence>
<keyword evidence="4 9" id="KW-0349">Heme</keyword>
<evidence type="ECO:0000313" key="10">
    <source>
        <dbReference type="EMBL" id="KZS99422.1"/>
    </source>
</evidence>
<dbReference type="GO" id="GO:0004497">
    <property type="term" value="F:monooxygenase activity"/>
    <property type="evidence" value="ECO:0007669"/>
    <property type="project" value="UniProtKB-KW"/>
</dbReference>
<dbReference type="EMBL" id="KV427897">
    <property type="protein sequence ID" value="KZS99422.1"/>
    <property type="molecule type" value="Genomic_DNA"/>
</dbReference>
<dbReference type="InParanoid" id="A0A165APS9"/>
<proteinExistence type="inferred from homology"/>
<comment type="pathway">
    <text evidence="2">Secondary metabolite biosynthesis.</text>
</comment>
<accession>A0A165APS9</accession>
<feature type="binding site" description="axial binding residue" evidence="9">
    <location>
        <position position="366"/>
    </location>
    <ligand>
        <name>heme</name>
        <dbReference type="ChEBI" id="CHEBI:30413"/>
    </ligand>
    <ligandPart>
        <name>Fe</name>
        <dbReference type="ChEBI" id="CHEBI:18248"/>
    </ligandPart>
</feature>
<gene>
    <name evidence="10" type="ORF">LAESUDRAFT_816945</name>
</gene>
<keyword evidence="6" id="KW-0560">Oxidoreductase</keyword>
<evidence type="ECO:0000256" key="3">
    <source>
        <dbReference type="ARBA" id="ARBA00010617"/>
    </source>
</evidence>
<dbReference type="Proteomes" id="UP000076871">
    <property type="component" value="Unassembled WGS sequence"/>
</dbReference>
<dbReference type="InterPro" id="IPR001128">
    <property type="entry name" value="Cyt_P450"/>
</dbReference>
<evidence type="ECO:0000256" key="5">
    <source>
        <dbReference type="ARBA" id="ARBA00022723"/>
    </source>
</evidence>
<evidence type="ECO:0000256" key="9">
    <source>
        <dbReference type="PIRSR" id="PIRSR602401-1"/>
    </source>
</evidence>
<keyword evidence="7 9" id="KW-0408">Iron</keyword>
<keyword evidence="11" id="KW-1185">Reference proteome</keyword>
<dbReference type="PRINTS" id="PR00385">
    <property type="entry name" value="P450"/>
</dbReference>
<evidence type="ECO:0000256" key="2">
    <source>
        <dbReference type="ARBA" id="ARBA00005179"/>
    </source>
</evidence>
<dbReference type="AlphaFoldDB" id="A0A165APS9"/>
<comment type="cofactor">
    <cofactor evidence="1 9">
        <name>heme</name>
        <dbReference type="ChEBI" id="CHEBI:30413"/>
    </cofactor>
</comment>
<dbReference type="GeneID" id="63831862"/>
<dbReference type="GO" id="GO:0020037">
    <property type="term" value="F:heme binding"/>
    <property type="evidence" value="ECO:0007669"/>
    <property type="project" value="InterPro"/>
</dbReference>
<evidence type="ECO:0000256" key="8">
    <source>
        <dbReference type="ARBA" id="ARBA00023033"/>
    </source>
</evidence>